<dbReference type="Pfam" id="PF09420">
    <property type="entry name" value="Nop16"/>
    <property type="match status" value="1"/>
</dbReference>
<evidence type="ECO:0000313" key="6">
    <source>
        <dbReference type="Proteomes" id="UP000035682"/>
    </source>
</evidence>
<dbReference type="GO" id="GO:0005730">
    <property type="term" value="C:nucleolus"/>
    <property type="evidence" value="ECO:0007669"/>
    <property type="project" value="UniProtKB-SubCell"/>
</dbReference>
<dbReference type="CTD" id="36376371"/>
<dbReference type="Proteomes" id="UP000035682">
    <property type="component" value="Unplaced"/>
</dbReference>
<gene>
    <name evidence="5 7 8" type="ORF">SRAE_1000226200</name>
</gene>
<dbReference type="EMBL" id="LN609528">
    <property type="protein sequence ID" value="CEF64006.1"/>
    <property type="molecule type" value="Genomic_DNA"/>
</dbReference>
<dbReference type="GO" id="GO:0042273">
    <property type="term" value="P:ribosomal large subunit biogenesis"/>
    <property type="evidence" value="ECO:0007669"/>
    <property type="project" value="TreeGrafter"/>
</dbReference>
<sequence>MPRSVKKCGKKVFSYNYKKTKNKGNRQKEKYIRGAAFNTIKKNWDKNETTKNNLESMGLVFDPNKAISDVQKKIHSTVSGLDDKIVDIKSIPSLGSVKEQAQKLEQMKQKREENVAYIHSIPEEIINQSNLKTEKSLNVISEIEEKANSSVKKTKFKLLNDDVKFCLMMVTKHGNNYKAMERDPKNLFQLTARQIERKINIFKRSDVYEEVISLQNK</sequence>
<name>A0A090L2F4_STRRB</name>
<proteinExistence type="inferred from homology"/>
<evidence type="ECO:0000313" key="7">
    <source>
        <dbReference type="WBParaSite" id="SRAE_1000226200.1"/>
    </source>
</evidence>
<dbReference type="WBParaSite" id="SRAE_1000226200.1">
    <property type="protein sequence ID" value="SRAE_1000226200.1"/>
    <property type="gene ID" value="WBGene00258876"/>
</dbReference>
<dbReference type="GeneID" id="36376371"/>
<evidence type="ECO:0000313" key="8">
    <source>
        <dbReference type="WormBase" id="SRAE_1000226200"/>
    </source>
</evidence>
<evidence type="ECO:0000256" key="2">
    <source>
        <dbReference type="ARBA" id="ARBA00008479"/>
    </source>
</evidence>
<evidence type="ECO:0000256" key="4">
    <source>
        <dbReference type="ARBA" id="ARBA00023242"/>
    </source>
</evidence>
<dbReference type="WormBase" id="SRAE_1000226200">
    <property type="protein sequence ID" value="SRP12220"/>
    <property type="gene ID" value="WBGene00258876"/>
</dbReference>
<dbReference type="RefSeq" id="XP_024503207.1">
    <property type="nucleotide sequence ID" value="XM_024649317.1"/>
</dbReference>
<evidence type="ECO:0000256" key="1">
    <source>
        <dbReference type="ARBA" id="ARBA00004604"/>
    </source>
</evidence>
<protein>
    <recommendedName>
        <fullName evidence="3">Nucleolar protein 16</fullName>
    </recommendedName>
</protein>
<keyword evidence="4" id="KW-0539">Nucleus</keyword>
<evidence type="ECO:0000313" key="5">
    <source>
        <dbReference type="EMBL" id="CEF64006.1"/>
    </source>
</evidence>
<reference evidence="5 6" key="1">
    <citation type="submission" date="2014-09" db="EMBL/GenBank/DDBJ databases">
        <authorList>
            <person name="Martin A.A."/>
        </authorList>
    </citation>
    <scope>NUCLEOTIDE SEQUENCE</scope>
    <source>
        <strain evidence="6">ED321</strain>
        <strain evidence="5">ED321 Heterogonic</strain>
    </source>
</reference>
<dbReference type="OrthoDB" id="285729at2759"/>
<dbReference type="InterPro" id="IPR019002">
    <property type="entry name" value="Ribosome_biogenesis_Nop16"/>
</dbReference>
<comment type="similarity">
    <text evidence="2">Belongs to the NOP16 family.</text>
</comment>
<dbReference type="PANTHER" id="PTHR13243">
    <property type="entry name" value="HSPC111 PROTEIN-RELATED"/>
    <property type="match status" value="1"/>
</dbReference>
<dbReference type="OMA" id="IDYVKHM"/>
<reference evidence="7" key="2">
    <citation type="submission" date="2020-12" db="UniProtKB">
        <authorList>
            <consortium name="WormBaseParasite"/>
        </authorList>
    </citation>
    <scope>IDENTIFICATION</scope>
</reference>
<keyword evidence="6" id="KW-1185">Reference proteome</keyword>
<dbReference type="AlphaFoldDB" id="A0A090L2F4"/>
<accession>A0A090L2F4</accession>
<organism evidence="5">
    <name type="scientific">Strongyloides ratti</name>
    <name type="common">Parasitic roundworm</name>
    <dbReference type="NCBI Taxonomy" id="34506"/>
    <lineage>
        <taxon>Eukaryota</taxon>
        <taxon>Metazoa</taxon>
        <taxon>Ecdysozoa</taxon>
        <taxon>Nematoda</taxon>
        <taxon>Chromadorea</taxon>
        <taxon>Rhabditida</taxon>
        <taxon>Tylenchina</taxon>
        <taxon>Panagrolaimomorpha</taxon>
        <taxon>Strongyloidoidea</taxon>
        <taxon>Strongyloididae</taxon>
        <taxon>Strongyloides</taxon>
    </lineage>
</organism>
<evidence type="ECO:0000256" key="3">
    <source>
        <dbReference type="ARBA" id="ARBA00015522"/>
    </source>
</evidence>
<dbReference type="PANTHER" id="PTHR13243:SF1">
    <property type="entry name" value="NUCLEOLAR PROTEIN 16"/>
    <property type="match status" value="1"/>
</dbReference>
<comment type="subcellular location">
    <subcellularLocation>
        <location evidence="1">Nucleus</location>
        <location evidence="1">Nucleolus</location>
    </subcellularLocation>
</comment>
<dbReference type="STRING" id="34506.A0A090L2F4"/>